<dbReference type="InterPro" id="IPR040450">
    <property type="entry name" value="TFIIF_beta_HTH"/>
</dbReference>
<comment type="subcellular location">
    <subcellularLocation>
        <location evidence="1">Nucleus</location>
    </subcellularLocation>
</comment>
<evidence type="ECO:0000256" key="6">
    <source>
        <dbReference type="ARBA" id="ARBA00023242"/>
    </source>
</evidence>
<dbReference type="GO" id="GO:0003677">
    <property type="term" value="F:DNA binding"/>
    <property type="evidence" value="ECO:0007669"/>
    <property type="project" value="UniProtKB-KW"/>
</dbReference>
<evidence type="ECO:0000313" key="9">
    <source>
        <dbReference type="EMBL" id="PRP77949.1"/>
    </source>
</evidence>
<dbReference type="InParanoid" id="A0A2P6N1X9"/>
<keyword evidence="4" id="KW-0238">DNA-binding</keyword>
<evidence type="ECO:0000256" key="2">
    <source>
        <dbReference type="ARBA" id="ARBA00009543"/>
    </source>
</evidence>
<protein>
    <submittedName>
        <fullName evidence="9">TFIIF subunit</fullName>
    </submittedName>
</protein>
<evidence type="ECO:0000256" key="4">
    <source>
        <dbReference type="ARBA" id="ARBA00023125"/>
    </source>
</evidence>
<keyword evidence="3" id="KW-0805">Transcription regulation</keyword>
<keyword evidence="6" id="KW-0539">Nucleus</keyword>
<organism evidence="9 10">
    <name type="scientific">Planoprotostelium fungivorum</name>
    <dbReference type="NCBI Taxonomy" id="1890364"/>
    <lineage>
        <taxon>Eukaryota</taxon>
        <taxon>Amoebozoa</taxon>
        <taxon>Evosea</taxon>
        <taxon>Variosea</taxon>
        <taxon>Cavosteliida</taxon>
        <taxon>Cavosteliaceae</taxon>
        <taxon>Planoprotostelium</taxon>
    </lineage>
</organism>
<dbReference type="FunCoup" id="A0A2P6N1X9">
    <property type="interactions" value="304"/>
</dbReference>
<feature type="domain" description="TFIIF beta subunit N-terminal" evidence="8">
    <location>
        <begin position="26"/>
        <end position="65"/>
    </location>
</feature>
<dbReference type="GO" id="GO:0006367">
    <property type="term" value="P:transcription initiation at RNA polymerase II promoter"/>
    <property type="evidence" value="ECO:0007669"/>
    <property type="project" value="InterPro"/>
</dbReference>
<dbReference type="FunFam" id="1.10.10.10:FF:000035">
    <property type="entry name" value="General transcription factor IIF subunit 2"/>
    <property type="match status" value="1"/>
</dbReference>
<dbReference type="InterPro" id="IPR036390">
    <property type="entry name" value="WH_DNA-bd_sf"/>
</dbReference>
<comment type="caution">
    <text evidence="9">The sequence shown here is derived from an EMBL/GenBank/DDBJ whole genome shotgun (WGS) entry which is preliminary data.</text>
</comment>
<dbReference type="SUPFAM" id="SSF50916">
    <property type="entry name" value="Rap30/74 interaction domains"/>
    <property type="match status" value="1"/>
</dbReference>
<dbReference type="STRING" id="1890364.A0A2P6N1X9"/>
<dbReference type="PANTHER" id="PTHR10445:SF0">
    <property type="entry name" value="GENERAL TRANSCRIPTION FACTOR IIF SUBUNIT 2"/>
    <property type="match status" value="1"/>
</dbReference>
<dbReference type="PANTHER" id="PTHR10445">
    <property type="entry name" value="GENERAL TRANSCRIPTION FACTOR IIF SUBUNIT 2"/>
    <property type="match status" value="1"/>
</dbReference>
<dbReference type="Pfam" id="PF17683">
    <property type="entry name" value="TFIIF_beta_N"/>
    <property type="match status" value="1"/>
</dbReference>
<dbReference type="InterPro" id="IPR011039">
    <property type="entry name" value="TFIIF_interaction"/>
</dbReference>
<comment type="similarity">
    <text evidence="2">Belongs to the TFIIF beta subunit family.</text>
</comment>
<feature type="domain" description="TFIIF beta subunit HTH" evidence="7">
    <location>
        <begin position="147"/>
        <end position="211"/>
    </location>
</feature>
<evidence type="ECO:0000256" key="3">
    <source>
        <dbReference type="ARBA" id="ARBA00023015"/>
    </source>
</evidence>
<dbReference type="EMBL" id="MDYQ01000250">
    <property type="protein sequence ID" value="PRP77949.1"/>
    <property type="molecule type" value="Genomic_DNA"/>
</dbReference>
<evidence type="ECO:0000259" key="7">
    <source>
        <dbReference type="Pfam" id="PF02270"/>
    </source>
</evidence>
<gene>
    <name evidence="9" type="ORF">PROFUN_08483</name>
</gene>
<dbReference type="SUPFAM" id="SSF46785">
    <property type="entry name" value="Winged helix' DNA-binding domain"/>
    <property type="match status" value="1"/>
</dbReference>
<dbReference type="InterPro" id="IPR036388">
    <property type="entry name" value="WH-like_DNA-bd_sf"/>
</dbReference>
<dbReference type="GO" id="GO:0005674">
    <property type="term" value="C:transcription factor TFIIF complex"/>
    <property type="evidence" value="ECO:0007669"/>
    <property type="project" value="InterPro"/>
</dbReference>
<accession>A0A2P6N1X9</accession>
<evidence type="ECO:0000259" key="8">
    <source>
        <dbReference type="Pfam" id="PF17683"/>
    </source>
</evidence>
<dbReference type="Pfam" id="PF02270">
    <property type="entry name" value="TFIIF_beta"/>
    <property type="match status" value="1"/>
</dbReference>
<evidence type="ECO:0000313" key="10">
    <source>
        <dbReference type="Proteomes" id="UP000241769"/>
    </source>
</evidence>
<sequence>MKRHAEEMIGGGEDDAAVDTTKSGLKTWLVKIPKDLYEAWRTLGHNSQLGEVTILEEKGKKPETSTPIRVFSEKEGTNALAIEGTVEYTCDVSPLDPNAPEYRATARERMKKSEVKTRQIKTISTPTYSTVGKMPMMSRKPPVEKRTRMAEKDLQNEIFSAFEESEYWSLTQLVERTKQPAQYLRSVLELVAEQNKAGPYKTLFQLKEEYRRRK</sequence>
<keyword evidence="5" id="KW-0804">Transcription</keyword>
<evidence type="ECO:0000256" key="5">
    <source>
        <dbReference type="ARBA" id="ARBA00023163"/>
    </source>
</evidence>
<proteinExistence type="inferred from homology"/>
<dbReference type="InterPro" id="IPR003196">
    <property type="entry name" value="TFIIF_beta"/>
</dbReference>
<dbReference type="AlphaFoldDB" id="A0A2P6N1X9"/>
<dbReference type="Gene3D" id="1.10.10.10">
    <property type="entry name" value="Winged helix-like DNA-binding domain superfamily/Winged helix DNA-binding domain"/>
    <property type="match status" value="1"/>
</dbReference>
<dbReference type="InterPro" id="IPR040504">
    <property type="entry name" value="TFIIF_beta_N"/>
</dbReference>
<dbReference type="OrthoDB" id="26094at2759"/>
<dbReference type="Proteomes" id="UP000241769">
    <property type="component" value="Unassembled WGS sequence"/>
</dbReference>
<name>A0A2P6N1X9_9EUKA</name>
<keyword evidence="10" id="KW-1185">Reference proteome</keyword>
<evidence type="ECO:0000256" key="1">
    <source>
        <dbReference type="ARBA" id="ARBA00004123"/>
    </source>
</evidence>
<reference evidence="9 10" key="1">
    <citation type="journal article" date="2018" name="Genome Biol. Evol.">
        <title>Multiple Roots of Fruiting Body Formation in Amoebozoa.</title>
        <authorList>
            <person name="Hillmann F."/>
            <person name="Forbes G."/>
            <person name="Novohradska S."/>
            <person name="Ferling I."/>
            <person name="Riege K."/>
            <person name="Groth M."/>
            <person name="Westermann M."/>
            <person name="Marz M."/>
            <person name="Spaller T."/>
            <person name="Winckler T."/>
            <person name="Schaap P."/>
            <person name="Glockner G."/>
        </authorList>
    </citation>
    <scope>NUCLEOTIDE SEQUENCE [LARGE SCALE GENOMIC DNA]</scope>
    <source>
        <strain evidence="9 10">Jena</strain>
    </source>
</reference>